<protein>
    <submittedName>
        <fullName evidence="2">GrpB family protein</fullName>
    </submittedName>
</protein>
<dbReference type="Gene3D" id="3.30.460.10">
    <property type="entry name" value="Beta Polymerase, domain 2"/>
    <property type="match status" value="1"/>
</dbReference>
<keyword evidence="3" id="KW-1185">Reference proteome</keyword>
<gene>
    <name evidence="2" type="ORF">O4J56_04060</name>
</gene>
<feature type="region of interest" description="Disordered" evidence="1">
    <location>
        <begin position="1"/>
        <end position="29"/>
    </location>
</feature>
<dbReference type="PANTHER" id="PTHR34822:SF1">
    <property type="entry name" value="GRPB FAMILY PROTEIN"/>
    <property type="match status" value="1"/>
</dbReference>
<accession>A0ABT4TYN2</accession>
<name>A0ABT4TYN2_9ACTN</name>
<proteinExistence type="predicted"/>
<dbReference type="PANTHER" id="PTHR34822">
    <property type="entry name" value="GRPB DOMAIN PROTEIN (AFU_ORTHOLOGUE AFUA_1G01530)"/>
    <property type="match status" value="1"/>
</dbReference>
<evidence type="ECO:0000256" key="1">
    <source>
        <dbReference type="SAM" id="MobiDB-lite"/>
    </source>
</evidence>
<comment type="caution">
    <text evidence="2">The sequence shown here is derived from an EMBL/GenBank/DDBJ whole genome shotgun (WGS) entry which is preliminary data.</text>
</comment>
<reference evidence="2 3" key="1">
    <citation type="submission" date="2023-01" db="EMBL/GenBank/DDBJ databases">
        <title>Draft genome sequence of Nocardiopsis sp. RSe5-2 isolated from halophytes.</title>
        <authorList>
            <person name="Duangmal K."/>
            <person name="Chantavorakit T."/>
        </authorList>
    </citation>
    <scope>NUCLEOTIDE SEQUENCE [LARGE SCALE GENOMIC DNA]</scope>
    <source>
        <strain evidence="2 3">RSe5-2</strain>
    </source>
</reference>
<dbReference type="EMBL" id="JAQFWQ010000007">
    <property type="protein sequence ID" value="MDA2809805.1"/>
    <property type="molecule type" value="Genomic_DNA"/>
</dbReference>
<dbReference type="RefSeq" id="WP_270683710.1">
    <property type="nucleotide sequence ID" value="NZ_JAQFWQ010000007.1"/>
</dbReference>
<evidence type="ECO:0000313" key="3">
    <source>
        <dbReference type="Proteomes" id="UP001527866"/>
    </source>
</evidence>
<evidence type="ECO:0000313" key="2">
    <source>
        <dbReference type="EMBL" id="MDA2809805.1"/>
    </source>
</evidence>
<dbReference type="Pfam" id="PF04229">
    <property type="entry name" value="GrpB"/>
    <property type="match status" value="1"/>
</dbReference>
<dbReference type="InterPro" id="IPR007344">
    <property type="entry name" value="GrpB/CoaE"/>
</dbReference>
<dbReference type="SUPFAM" id="SSF81301">
    <property type="entry name" value="Nucleotidyltransferase"/>
    <property type="match status" value="1"/>
</dbReference>
<sequence length="199" mass="22180">MAPADGAGGHPGSAPRSDEELAAVTQGGVRPHEAPIDLVEYDPRWPELFEREARRVRAALGERALALEHVGSTSVPGLCAKPVIDVLLVVADSADEDAYAPDLRAQGYVLRVREPDWHEHRLLNGPDTDVNLHVFGRESDEPGRMLAFRDHLRADEKDRRTYAETKRRLAERTWRHVQHYADAKSEVVAAIMSRALAEQ</sequence>
<feature type="compositionally biased region" description="Gly residues" evidence="1">
    <location>
        <begin position="1"/>
        <end position="11"/>
    </location>
</feature>
<organism evidence="2 3">
    <name type="scientific">Nocardiopsis endophytica</name>
    <dbReference type="NCBI Taxonomy" id="3018445"/>
    <lineage>
        <taxon>Bacteria</taxon>
        <taxon>Bacillati</taxon>
        <taxon>Actinomycetota</taxon>
        <taxon>Actinomycetes</taxon>
        <taxon>Streptosporangiales</taxon>
        <taxon>Nocardiopsidaceae</taxon>
        <taxon>Nocardiopsis</taxon>
    </lineage>
</organism>
<dbReference type="Proteomes" id="UP001527866">
    <property type="component" value="Unassembled WGS sequence"/>
</dbReference>
<dbReference type="InterPro" id="IPR043519">
    <property type="entry name" value="NT_sf"/>
</dbReference>